<sequence>MQVPLMDLKRQYEMIKDEIDEAIQKTIESCAFVAGEKVKEFETNFANYCGAKYGIAISSGTSAIYVALKSLDIGRHDAVITAPYTFIATAEAISLTGATPIFVDIKEDSYTIDPEKIKEYIEKKCEWIEKKGILRDQEKKLNVRAIIPVHLYGQTADMDKILNIAKKYNLAVIEDAAQAHGALYKDKKAGTIGDLSAFSFYPSKNLGAYGQGGMVLTNKEELAEKVRMLIDHGQKERYFHEFEGWNFKMDGFQAAILNVKLNYLDDWNEDRRQNAYYYNELLNGIDKVVTPKEMDYGKHIYHLYVVRVQDRNGFQNYLKENGVGTGIHYPKPLHLQKAYSHLGYKEGDFPVAEKCASGVVSLPMFPELTRQEIEYVCAKIKEWAAQL</sequence>
<evidence type="ECO:0000256" key="3">
    <source>
        <dbReference type="PIRSR" id="PIRSR000390-1"/>
    </source>
</evidence>
<organism evidence="6">
    <name type="scientific">candidate division WOR-3 bacterium</name>
    <dbReference type="NCBI Taxonomy" id="2052148"/>
    <lineage>
        <taxon>Bacteria</taxon>
        <taxon>Bacteria division WOR-3</taxon>
    </lineage>
</organism>
<dbReference type="Gene3D" id="3.40.640.10">
    <property type="entry name" value="Type I PLP-dependent aspartate aminotransferase-like (Major domain)"/>
    <property type="match status" value="1"/>
</dbReference>
<dbReference type="InterPro" id="IPR015422">
    <property type="entry name" value="PyrdxlP-dep_Trfase_small"/>
</dbReference>
<keyword evidence="6" id="KW-0032">Aminotransferase</keyword>
<feature type="modified residue" description="N6-(pyridoxal phosphate)lysine" evidence="4">
    <location>
        <position position="204"/>
    </location>
</feature>
<evidence type="ECO:0000256" key="4">
    <source>
        <dbReference type="PIRSR" id="PIRSR000390-2"/>
    </source>
</evidence>
<evidence type="ECO:0000256" key="5">
    <source>
        <dbReference type="RuleBase" id="RU004508"/>
    </source>
</evidence>
<dbReference type="InterPro" id="IPR015421">
    <property type="entry name" value="PyrdxlP-dep_Trfase_major"/>
</dbReference>
<name>A0A7C6EI04_UNCW3</name>
<keyword evidence="1 4" id="KW-0663">Pyridoxal phosphate</keyword>
<reference evidence="6" key="1">
    <citation type="journal article" date="2020" name="mSystems">
        <title>Genome- and Community-Level Interaction Insights into Carbon Utilization and Element Cycling Functions of Hydrothermarchaeota in Hydrothermal Sediment.</title>
        <authorList>
            <person name="Zhou Z."/>
            <person name="Liu Y."/>
            <person name="Xu W."/>
            <person name="Pan J."/>
            <person name="Luo Z.H."/>
            <person name="Li M."/>
        </authorList>
    </citation>
    <scope>NUCLEOTIDE SEQUENCE [LARGE SCALE GENOMIC DNA]</scope>
    <source>
        <strain evidence="6">SpSt-783</strain>
    </source>
</reference>
<evidence type="ECO:0000313" key="6">
    <source>
        <dbReference type="EMBL" id="HHS63543.1"/>
    </source>
</evidence>
<dbReference type="GO" id="GO:0030170">
    <property type="term" value="F:pyridoxal phosphate binding"/>
    <property type="evidence" value="ECO:0007669"/>
    <property type="project" value="TreeGrafter"/>
</dbReference>
<accession>A0A7C6EI04</accession>
<dbReference type="Gene3D" id="3.90.1150.10">
    <property type="entry name" value="Aspartate Aminotransferase, domain 1"/>
    <property type="match status" value="1"/>
</dbReference>
<dbReference type="GO" id="GO:0008483">
    <property type="term" value="F:transaminase activity"/>
    <property type="evidence" value="ECO:0007669"/>
    <property type="project" value="UniProtKB-KW"/>
</dbReference>
<comment type="caution">
    <text evidence="6">The sequence shown here is derived from an EMBL/GenBank/DDBJ whole genome shotgun (WGS) entry which is preliminary data.</text>
</comment>
<dbReference type="Pfam" id="PF01041">
    <property type="entry name" value="DegT_DnrJ_EryC1"/>
    <property type="match status" value="1"/>
</dbReference>
<dbReference type="PIRSF" id="PIRSF000390">
    <property type="entry name" value="PLP_StrS"/>
    <property type="match status" value="1"/>
</dbReference>
<feature type="active site" description="Proton acceptor" evidence="3">
    <location>
        <position position="204"/>
    </location>
</feature>
<comment type="similarity">
    <text evidence="2 5">Belongs to the DegT/DnrJ/EryC1 family.</text>
</comment>
<dbReference type="InterPro" id="IPR015424">
    <property type="entry name" value="PyrdxlP-dep_Trfase"/>
</dbReference>
<dbReference type="EMBL" id="DTHJ01000173">
    <property type="protein sequence ID" value="HHS63543.1"/>
    <property type="molecule type" value="Genomic_DNA"/>
</dbReference>
<dbReference type="PANTHER" id="PTHR30244">
    <property type="entry name" value="TRANSAMINASE"/>
    <property type="match status" value="1"/>
</dbReference>
<dbReference type="SUPFAM" id="SSF53383">
    <property type="entry name" value="PLP-dependent transferases"/>
    <property type="match status" value="1"/>
</dbReference>
<evidence type="ECO:0000256" key="1">
    <source>
        <dbReference type="ARBA" id="ARBA00022898"/>
    </source>
</evidence>
<dbReference type="CDD" id="cd00616">
    <property type="entry name" value="AHBA_syn"/>
    <property type="match status" value="1"/>
</dbReference>
<dbReference type="PANTHER" id="PTHR30244:SF36">
    <property type="entry name" value="3-OXO-GLUCOSE-6-PHOSPHATE:GLUTAMATE AMINOTRANSFERASE"/>
    <property type="match status" value="1"/>
</dbReference>
<protein>
    <submittedName>
        <fullName evidence="6">DegT/DnrJ/EryC1/StrS family aminotransferase</fullName>
    </submittedName>
</protein>
<dbReference type="InterPro" id="IPR000653">
    <property type="entry name" value="DegT/StrS_aminotransferase"/>
</dbReference>
<dbReference type="FunFam" id="3.40.640.10:FF:000089">
    <property type="entry name" value="Aminotransferase, DegT/DnrJ/EryC1/StrS family"/>
    <property type="match status" value="1"/>
</dbReference>
<proteinExistence type="inferred from homology"/>
<dbReference type="AlphaFoldDB" id="A0A7C6EI04"/>
<gene>
    <name evidence="6" type="ORF">ENV70_08060</name>
</gene>
<evidence type="ECO:0000256" key="2">
    <source>
        <dbReference type="ARBA" id="ARBA00037999"/>
    </source>
</evidence>
<keyword evidence="6" id="KW-0808">Transferase</keyword>
<dbReference type="GO" id="GO:0000271">
    <property type="term" value="P:polysaccharide biosynthetic process"/>
    <property type="evidence" value="ECO:0007669"/>
    <property type="project" value="TreeGrafter"/>
</dbReference>